<dbReference type="AlphaFoldDB" id="A0A059KRH0"/>
<keyword evidence="9" id="KW-1185">Reference proteome</keyword>
<comment type="caution">
    <text evidence="8">The sequence shown here is derived from an EMBL/GenBank/DDBJ whole genome shotgun (WGS) entry which is preliminary data.</text>
</comment>
<dbReference type="PANTHER" id="PTHR30329:SF21">
    <property type="entry name" value="LIPOPROTEIN YIAD-RELATED"/>
    <property type="match status" value="1"/>
</dbReference>
<organism evidence="8 9">
    <name type="scientific">Sphaerotilus natans subsp. natans DSM 6575</name>
    <dbReference type="NCBI Taxonomy" id="1286631"/>
    <lineage>
        <taxon>Bacteria</taxon>
        <taxon>Pseudomonadati</taxon>
        <taxon>Pseudomonadota</taxon>
        <taxon>Betaproteobacteria</taxon>
        <taxon>Burkholderiales</taxon>
        <taxon>Sphaerotilaceae</taxon>
        <taxon>Sphaerotilus</taxon>
    </lineage>
</organism>
<dbReference type="SUPFAM" id="SSF103088">
    <property type="entry name" value="OmpA-like"/>
    <property type="match status" value="1"/>
</dbReference>
<comment type="subcellular location">
    <subcellularLocation>
        <location evidence="1">Cell outer membrane</location>
    </subcellularLocation>
</comment>
<protein>
    <submittedName>
        <fullName evidence="8">Outer membrane protein, OmpA/MotB family</fullName>
    </submittedName>
</protein>
<name>A0A059KRH0_9BURK</name>
<evidence type="ECO:0000256" key="5">
    <source>
        <dbReference type="SAM" id="MobiDB-lite"/>
    </source>
</evidence>
<dbReference type="PRINTS" id="PR01021">
    <property type="entry name" value="OMPADOMAIN"/>
</dbReference>
<dbReference type="InterPro" id="IPR050330">
    <property type="entry name" value="Bact_OuterMem_StrucFunc"/>
</dbReference>
<dbReference type="Proteomes" id="UP000026714">
    <property type="component" value="Unassembled WGS sequence"/>
</dbReference>
<keyword evidence="6" id="KW-0732">Signal</keyword>
<evidence type="ECO:0000313" key="8">
    <source>
        <dbReference type="EMBL" id="KDB53713.1"/>
    </source>
</evidence>
<dbReference type="CDD" id="cd07185">
    <property type="entry name" value="OmpA_C-like"/>
    <property type="match status" value="1"/>
</dbReference>
<dbReference type="GO" id="GO:0009279">
    <property type="term" value="C:cell outer membrane"/>
    <property type="evidence" value="ECO:0007669"/>
    <property type="project" value="UniProtKB-SubCell"/>
</dbReference>
<gene>
    <name evidence="8" type="ORF">X805_06910</name>
</gene>
<dbReference type="STRING" id="34103.SAMN05421778_10380"/>
<dbReference type="Pfam" id="PF00691">
    <property type="entry name" value="OmpA"/>
    <property type="match status" value="1"/>
</dbReference>
<keyword evidence="2 4" id="KW-0472">Membrane</keyword>
<feature type="domain" description="OmpA-like" evidence="7">
    <location>
        <begin position="219"/>
        <end position="346"/>
    </location>
</feature>
<dbReference type="eggNOG" id="COG2885">
    <property type="taxonomic scope" value="Bacteria"/>
</dbReference>
<evidence type="ECO:0000256" key="1">
    <source>
        <dbReference type="ARBA" id="ARBA00004442"/>
    </source>
</evidence>
<feature type="chain" id="PRO_5001579668" evidence="6">
    <location>
        <begin position="29"/>
        <end position="347"/>
    </location>
</feature>
<dbReference type="InterPro" id="IPR036737">
    <property type="entry name" value="OmpA-like_sf"/>
</dbReference>
<evidence type="ECO:0000313" key="9">
    <source>
        <dbReference type="Proteomes" id="UP000026714"/>
    </source>
</evidence>
<dbReference type="EMBL" id="AZRA01000017">
    <property type="protein sequence ID" value="KDB53713.1"/>
    <property type="molecule type" value="Genomic_DNA"/>
</dbReference>
<dbReference type="Gene3D" id="3.30.1330.60">
    <property type="entry name" value="OmpA-like domain"/>
    <property type="match status" value="1"/>
</dbReference>
<reference evidence="8 9" key="1">
    <citation type="journal article" date="2014" name="FEMS Microbiol. Ecol.">
        <title>Sphaerotilus natans encrusted with nanoball-shaped Fe(III) oxide minerals formed by nitrate-reducing mixotrophic Fe(II) oxidation.</title>
        <authorList>
            <person name="Park S."/>
            <person name="Kim D.H."/>
            <person name="Lee J.H."/>
            <person name="Hur H.G."/>
        </authorList>
    </citation>
    <scope>NUCLEOTIDE SEQUENCE [LARGE SCALE GENOMIC DNA]</scope>
    <source>
        <strain evidence="8 9">DSM 6575</strain>
    </source>
</reference>
<feature type="signal peptide" evidence="6">
    <location>
        <begin position="1"/>
        <end position="28"/>
    </location>
</feature>
<dbReference type="InterPro" id="IPR006664">
    <property type="entry name" value="OMP_bac"/>
</dbReference>
<proteinExistence type="predicted"/>
<dbReference type="RefSeq" id="WP_037478230.1">
    <property type="nucleotide sequence ID" value="NZ_AZRA01000017.1"/>
</dbReference>
<dbReference type="InterPro" id="IPR006665">
    <property type="entry name" value="OmpA-like"/>
</dbReference>
<evidence type="ECO:0000259" key="7">
    <source>
        <dbReference type="PROSITE" id="PS51123"/>
    </source>
</evidence>
<feature type="region of interest" description="Disordered" evidence="5">
    <location>
        <begin position="192"/>
        <end position="214"/>
    </location>
</feature>
<accession>A0A059KRH0</accession>
<dbReference type="PROSITE" id="PS51123">
    <property type="entry name" value="OMPA_2"/>
    <property type="match status" value="1"/>
</dbReference>
<keyword evidence="3" id="KW-0998">Cell outer membrane</keyword>
<evidence type="ECO:0000256" key="4">
    <source>
        <dbReference type="PROSITE-ProRule" id="PRU00473"/>
    </source>
</evidence>
<dbReference type="PANTHER" id="PTHR30329">
    <property type="entry name" value="STATOR ELEMENT OF FLAGELLAR MOTOR COMPLEX"/>
    <property type="match status" value="1"/>
</dbReference>
<evidence type="ECO:0000256" key="6">
    <source>
        <dbReference type="SAM" id="SignalP"/>
    </source>
</evidence>
<dbReference type="PATRIC" id="fig|1286631.3.peg.681"/>
<evidence type="ECO:0000256" key="2">
    <source>
        <dbReference type="ARBA" id="ARBA00023136"/>
    </source>
</evidence>
<sequence>MKNLRVSLSTLAAASLLTLAPVAARADAATDGQLAADHAAYRAQQQAIAELNATGRHPLRSYPLAKAQCWLDVSFHEYTRNDRSAFPAEALHESRRITGYLAGGGVAGAEADPSRQTPLVNGAARLREDLWARLGALREHRGWACAQQLAACAEVELVHAGNEHQQLGWRHAKPYIQIAEDQVGDAARAAELCPVDPPPAPPTPPAPPAPPAPPVPPLVVNERIVLSASVLFGFDRRGIDDLLPGGRAQLDQLALRLNKVYARIDRLELIGHTDRLGGEAYNRKLSQDRAEAIRAYLASRGVAVAMIATGRGSEQPVVECSQKSPAALRACLQPNRRVELDITGVPR</sequence>
<evidence type="ECO:0000256" key="3">
    <source>
        <dbReference type="ARBA" id="ARBA00023237"/>
    </source>
</evidence>
<feature type="compositionally biased region" description="Pro residues" evidence="5">
    <location>
        <begin position="195"/>
        <end position="214"/>
    </location>
</feature>